<dbReference type="RefSeq" id="WP_066768885.1">
    <property type="nucleotide sequence ID" value="NZ_CP013244.1"/>
</dbReference>
<dbReference type="EMBL" id="CP013244">
    <property type="protein sequence ID" value="ANP45486.1"/>
    <property type="molecule type" value="Genomic_DNA"/>
</dbReference>
<dbReference type="GO" id="GO:0004364">
    <property type="term" value="F:glutathione transferase activity"/>
    <property type="evidence" value="ECO:0007669"/>
    <property type="project" value="TreeGrafter"/>
</dbReference>
<name>A0A1B1AFX9_9PROT</name>
<dbReference type="PROSITE" id="PS50404">
    <property type="entry name" value="GST_NTER"/>
    <property type="match status" value="1"/>
</dbReference>
<organism evidence="2 3">
    <name type="scientific">Candidatus Viadribacter manganicus</name>
    <dbReference type="NCBI Taxonomy" id="1759059"/>
    <lineage>
        <taxon>Bacteria</taxon>
        <taxon>Pseudomonadati</taxon>
        <taxon>Pseudomonadota</taxon>
        <taxon>Alphaproteobacteria</taxon>
        <taxon>Hyphomonadales</taxon>
        <taxon>Hyphomonadaceae</taxon>
        <taxon>Candidatus Viadribacter</taxon>
    </lineage>
</organism>
<dbReference type="SUPFAM" id="SSF47616">
    <property type="entry name" value="GST C-terminal domain-like"/>
    <property type="match status" value="1"/>
</dbReference>
<dbReference type="AlphaFoldDB" id="A0A1B1AFX9"/>
<evidence type="ECO:0000313" key="3">
    <source>
        <dbReference type="Proteomes" id="UP000092498"/>
    </source>
</evidence>
<dbReference type="InterPro" id="IPR036282">
    <property type="entry name" value="Glutathione-S-Trfase_C_sf"/>
</dbReference>
<feature type="domain" description="GST N-terminal" evidence="1">
    <location>
        <begin position="4"/>
        <end position="88"/>
    </location>
</feature>
<dbReference type="InterPro" id="IPR036249">
    <property type="entry name" value="Thioredoxin-like_sf"/>
</dbReference>
<dbReference type="GO" id="GO:0006559">
    <property type="term" value="P:L-phenylalanine catabolic process"/>
    <property type="evidence" value="ECO:0007669"/>
    <property type="project" value="TreeGrafter"/>
</dbReference>
<dbReference type="GO" id="GO:0006749">
    <property type="term" value="P:glutathione metabolic process"/>
    <property type="evidence" value="ECO:0007669"/>
    <property type="project" value="TreeGrafter"/>
</dbReference>
<keyword evidence="3" id="KW-1185">Reference proteome</keyword>
<dbReference type="KEGG" id="cbot:ATE48_05920"/>
<dbReference type="Gene3D" id="1.20.1050.10">
    <property type="match status" value="1"/>
</dbReference>
<evidence type="ECO:0000313" key="2">
    <source>
        <dbReference type="EMBL" id="ANP45486.1"/>
    </source>
</evidence>
<dbReference type="GO" id="GO:0016034">
    <property type="term" value="F:maleylacetoacetate isomerase activity"/>
    <property type="evidence" value="ECO:0007669"/>
    <property type="project" value="TreeGrafter"/>
</dbReference>
<dbReference type="InterPro" id="IPR004045">
    <property type="entry name" value="Glutathione_S-Trfase_N"/>
</dbReference>
<dbReference type="Pfam" id="PF13409">
    <property type="entry name" value="GST_N_2"/>
    <property type="match status" value="1"/>
</dbReference>
<reference evidence="2 3" key="1">
    <citation type="submission" date="2015-11" db="EMBL/GenBank/DDBJ databases">
        <title>Whole-Genome Sequence of Candidatus Oderbacter manganicum from the National Park Lower Oder Valley, Germany.</title>
        <authorList>
            <person name="Braun B."/>
            <person name="Liere K."/>
            <person name="Szewzyk U."/>
        </authorList>
    </citation>
    <scope>NUCLEOTIDE SEQUENCE [LARGE SCALE GENOMIC DNA]</scope>
    <source>
        <strain evidence="2 3">OTSz_A_272</strain>
    </source>
</reference>
<dbReference type="PANTHER" id="PTHR42673">
    <property type="entry name" value="MALEYLACETOACETATE ISOMERASE"/>
    <property type="match status" value="1"/>
</dbReference>
<sequence>MARPILYIGNKNYSSWSLRPWLALKWGRIAFDEKIIPLGGEGYGQSQIKEVRDVSPSGRVPALHVGDVVIYESLAICEWAGEQAPSLWPSDSLTRADARAASSEMHAGFAAVRRDMSCNIRRRLASEPGWPDDTRTDLAQLFALWERVLKRYGGPFLFGQRSIADAMFAPVCTRLRTYQVTIPDFARRYCDAVFADAAFQEWERAGEAETWTIEQSEALYR</sequence>
<dbReference type="InParanoid" id="A0A1B1AFX9"/>
<dbReference type="Pfam" id="PF13410">
    <property type="entry name" value="GST_C_2"/>
    <property type="match status" value="1"/>
</dbReference>
<dbReference type="SUPFAM" id="SSF52833">
    <property type="entry name" value="Thioredoxin-like"/>
    <property type="match status" value="1"/>
</dbReference>
<proteinExistence type="predicted"/>
<dbReference type="Gene3D" id="3.40.30.10">
    <property type="entry name" value="Glutaredoxin"/>
    <property type="match status" value="1"/>
</dbReference>
<dbReference type="CDD" id="cd03194">
    <property type="entry name" value="GST_C_3"/>
    <property type="match status" value="1"/>
</dbReference>
<evidence type="ECO:0000259" key="1">
    <source>
        <dbReference type="PROSITE" id="PS50404"/>
    </source>
</evidence>
<dbReference type="FunCoup" id="A0A1B1AFX9">
    <property type="interactions" value="68"/>
</dbReference>
<protein>
    <recommendedName>
        <fullName evidence="1">GST N-terminal domain-containing protein</fullName>
    </recommendedName>
</protein>
<dbReference type="CDD" id="cd03043">
    <property type="entry name" value="GST_N_1"/>
    <property type="match status" value="1"/>
</dbReference>
<gene>
    <name evidence="2" type="ORF">ATE48_05920</name>
</gene>
<accession>A0A1B1AFX9</accession>
<dbReference type="STRING" id="1759059.ATE48_05920"/>
<dbReference type="OrthoDB" id="9799538at2"/>
<dbReference type="PANTHER" id="PTHR42673:SF4">
    <property type="entry name" value="MALEYLACETOACETATE ISOMERASE"/>
    <property type="match status" value="1"/>
</dbReference>
<dbReference type="Proteomes" id="UP000092498">
    <property type="component" value="Chromosome"/>
</dbReference>